<dbReference type="InterPro" id="IPR035897">
    <property type="entry name" value="Toll_tir_struct_dom_sf"/>
</dbReference>
<evidence type="ECO:0000313" key="2">
    <source>
        <dbReference type="EMBL" id="CAE7942959.1"/>
    </source>
</evidence>
<feature type="transmembrane region" description="Helical" evidence="1">
    <location>
        <begin position="254"/>
        <end position="279"/>
    </location>
</feature>
<feature type="transmembrane region" description="Helical" evidence="1">
    <location>
        <begin position="80"/>
        <end position="105"/>
    </location>
</feature>
<evidence type="ECO:0000256" key="1">
    <source>
        <dbReference type="SAM" id="Phobius"/>
    </source>
</evidence>
<comment type="caution">
    <text evidence="2">The sequence shown here is derived from an EMBL/GenBank/DDBJ whole genome shotgun (WGS) entry which is preliminary data.</text>
</comment>
<dbReference type="Proteomes" id="UP000601435">
    <property type="component" value="Unassembled WGS sequence"/>
</dbReference>
<keyword evidence="1" id="KW-1133">Transmembrane helix</keyword>
<dbReference type="EMBL" id="CAJNJA010098208">
    <property type="protein sequence ID" value="CAE7942959.1"/>
    <property type="molecule type" value="Genomic_DNA"/>
</dbReference>
<sequence>MPCPGTLPSQHEDRSVSKNTVSSQLEPDLLRGLPLHEALSAWGHHWRNDVTPMSYALSRPTNTFDGFLSHDWASSGWLKFLSLLIIFNSGAAFWSCLVVSVLVGILRGYGCLPDEHWTVAFGHFIYFFVFFFWQRLQMPCRHSRMMFLDKVCVAQHDDELKHKAIMGLAAFLLNSQELIVLLSSRYFTRLWCVFEIATFMKDPERRKRIRLMPLKSTVLLLLVSGCWYLLNIGFNTTKLVFWDYNSSETESSFVFETVAAIVSMFIFCFVLLPVAFYVGMEMSEDMEVMPQQLRNFRVQDAKCLCCSIDHRDPITGARLPCDREVLYATMKEWYGGDAAGGSRCKSHSVDS</sequence>
<feature type="transmembrane region" description="Helical" evidence="1">
    <location>
        <begin position="117"/>
        <end position="136"/>
    </location>
</feature>
<feature type="transmembrane region" description="Helical" evidence="1">
    <location>
        <begin position="214"/>
        <end position="234"/>
    </location>
</feature>
<proteinExistence type="predicted"/>
<accession>A0A813CGS3</accession>
<reference evidence="2" key="1">
    <citation type="submission" date="2021-02" db="EMBL/GenBank/DDBJ databases">
        <authorList>
            <person name="Dougan E. K."/>
            <person name="Rhodes N."/>
            <person name="Thang M."/>
            <person name="Chan C."/>
        </authorList>
    </citation>
    <scope>NUCLEOTIDE SEQUENCE</scope>
</reference>
<dbReference type="OrthoDB" id="412945at2759"/>
<evidence type="ECO:0000313" key="3">
    <source>
        <dbReference type="Proteomes" id="UP000601435"/>
    </source>
</evidence>
<name>A0A813CGS3_9DINO</name>
<keyword evidence="1" id="KW-0472">Membrane</keyword>
<keyword evidence="3" id="KW-1185">Reference proteome</keyword>
<dbReference type="AlphaFoldDB" id="A0A813CGS3"/>
<dbReference type="SUPFAM" id="SSF52200">
    <property type="entry name" value="Toll/Interleukin receptor TIR domain"/>
    <property type="match status" value="1"/>
</dbReference>
<keyword evidence="1" id="KW-0812">Transmembrane</keyword>
<organism evidence="2 3">
    <name type="scientific">Symbiodinium necroappetens</name>
    <dbReference type="NCBI Taxonomy" id="1628268"/>
    <lineage>
        <taxon>Eukaryota</taxon>
        <taxon>Sar</taxon>
        <taxon>Alveolata</taxon>
        <taxon>Dinophyceae</taxon>
        <taxon>Suessiales</taxon>
        <taxon>Symbiodiniaceae</taxon>
        <taxon>Symbiodinium</taxon>
    </lineage>
</organism>
<protein>
    <submittedName>
        <fullName evidence="2">Uncharacterized protein</fullName>
    </submittedName>
</protein>
<gene>
    <name evidence="2" type="ORF">SNEC2469_LOCUS34863</name>
</gene>